<dbReference type="AlphaFoldDB" id="A0A4R0RIH3"/>
<organism evidence="1 2">
    <name type="scientific">Steccherinum ochraceum</name>
    <dbReference type="NCBI Taxonomy" id="92696"/>
    <lineage>
        <taxon>Eukaryota</taxon>
        <taxon>Fungi</taxon>
        <taxon>Dikarya</taxon>
        <taxon>Basidiomycota</taxon>
        <taxon>Agaricomycotina</taxon>
        <taxon>Agaricomycetes</taxon>
        <taxon>Polyporales</taxon>
        <taxon>Steccherinaceae</taxon>
        <taxon>Steccherinum</taxon>
    </lineage>
</organism>
<keyword evidence="2" id="KW-1185">Reference proteome</keyword>
<dbReference type="InterPro" id="IPR032675">
    <property type="entry name" value="LRR_dom_sf"/>
</dbReference>
<dbReference type="Proteomes" id="UP000292702">
    <property type="component" value="Unassembled WGS sequence"/>
</dbReference>
<reference evidence="1 2" key="1">
    <citation type="submission" date="2018-11" db="EMBL/GenBank/DDBJ databases">
        <title>Genome assembly of Steccherinum ochraceum LE-BIN_3174, the white-rot fungus of the Steccherinaceae family (The Residual Polyporoid clade, Polyporales, Basidiomycota).</title>
        <authorList>
            <person name="Fedorova T.V."/>
            <person name="Glazunova O.A."/>
            <person name="Landesman E.O."/>
            <person name="Moiseenko K.V."/>
            <person name="Psurtseva N.V."/>
            <person name="Savinova O.S."/>
            <person name="Shakhova N.V."/>
            <person name="Tyazhelova T.V."/>
            <person name="Vasina D.V."/>
        </authorList>
    </citation>
    <scope>NUCLEOTIDE SEQUENCE [LARGE SCALE GENOMIC DNA]</scope>
    <source>
        <strain evidence="1 2">LE-BIN_3174</strain>
    </source>
</reference>
<gene>
    <name evidence="1" type="ORF">EIP91_003762</name>
</gene>
<evidence type="ECO:0000313" key="1">
    <source>
        <dbReference type="EMBL" id="TCD64719.1"/>
    </source>
</evidence>
<proteinExistence type="predicted"/>
<name>A0A4R0RIH3_9APHY</name>
<dbReference type="Gene3D" id="3.80.10.10">
    <property type="entry name" value="Ribonuclease Inhibitor"/>
    <property type="match status" value="1"/>
</dbReference>
<evidence type="ECO:0000313" key="2">
    <source>
        <dbReference type="Proteomes" id="UP000292702"/>
    </source>
</evidence>
<sequence length="422" mass="48107">MFREPCLNALWYYQEGINELLYMVSAIEPIPESVLDCLSSCSGWNIVRSLQPEDASTLTFYSSRIKEIAFGGVPRMNLQQRSSFATSFSETVIFPRLRVLLWSSASGDYHLDFVLRTAGNKLTEIVGAVAYGKSPKLMAMVEKRLPDLTHFWLWDCEVTEDTDAATTRFFRNVLPSAKNLQELHLDTAVAEKYFSIWDTIQFLPHLRKLVLKWYNVKHVLPAVPLSLTTYGILTALTVVIREAPFLCHILNKLSFPNLREFRVRILWAEDKPDEDIPHIRGILRSVVSASAHSRLTSLVVEYGEDTIAESTVEELGTATEFLRLDDLRPLMAKYARLEVLDLRLRCSWALTDDAIEEIVRVWGPHLKVFRLDPDGGWPPASCVTFKGLQHIAQHCPTPHHSRSPLCWYSTRRHPSCYGHHAG</sequence>
<protein>
    <recommendedName>
        <fullName evidence="3">F-box domain-containing protein</fullName>
    </recommendedName>
</protein>
<accession>A0A4R0RIH3</accession>
<dbReference type="SUPFAM" id="SSF52047">
    <property type="entry name" value="RNI-like"/>
    <property type="match status" value="1"/>
</dbReference>
<dbReference type="EMBL" id="RWJN01000220">
    <property type="protein sequence ID" value="TCD64719.1"/>
    <property type="molecule type" value="Genomic_DNA"/>
</dbReference>
<comment type="caution">
    <text evidence="1">The sequence shown here is derived from an EMBL/GenBank/DDBJ whole genome shotgun (WGS) entry which is preliminary data.</text>
</comment>
<evidence type="ECO:0008006" key="3">
    <source>
        <dbReference type="Google" id="ProtNLM"/>
    </source>
</evidence>